<keyword evidence="2" id="KW-1185">Reference proteome</keyword>
<evidence type="ECO:0000313" key="2">
    <source>
        <dbReference type="Proteomes" id="UP000230069"/>
    </source>
</evidence>
<name>A0A2G5CQC2_AQUCA</name>
<evidence type="ECO:0000313" key="1">
    <source>
        <dbReference type="EMBL" id="PIA33511.1"/>
    </source>
</evidence>
<gene>
    <name evidence="1" type="ORF">AQUCO_04100150v1</name>
</gene>
<reference evidence="1 2" key="1">
    <citation type="submission" date="2017-09" db="EMBL/GenBank/DDBJ databases">
        <title>WGS assembly of Aquilegia coerulea Goldsmith.</title>
        <authorList>
            <person name="Hodges S."/>
            <person name="Kramer E."/>
            <person name="Nordborg M."/>
            <person name="Tomkins J."/>
            <person name="Borevitz J."/>
            <person name="Derieg N."/>
            <person name="Yan J."/>
            <person name="Mihaltcheva S."/>
            <person name="Hayes R.D."/>
            <person name="Rokhsar D."/>
        </authorList>
    </citation>
    <scope>NUCLEOTIDE SEQUENCE [LARGE SCALE GENOMIC DNA]</scope>
    <source>
        <strain evidence="2">cv. Goldsmith</strain>
    </source>
</reference>
<sequence length="79" mass="9214">MMLVPPFRLHFPIRYCICQKISPNYTSSAYLPKRPVRKRASTLYPAGSKTFQFTLTSQICIEFLNFNLWICTSDSIFTL</sequence>
<dbReference type="Proteomes" id="UP000230069">
    <property type="component" value="Unassembled WGS sequence"/>
</dbReference>
<dbReference type="EMBL" id="KZ305058">
    <property type="protein sequence ID" value="PIA33511.1"/>
    <property type="molecule type" value="Genomic_DNA"/>
</dbReference>
<accession>A0A2G5CQC2</accession>
<dbReference type="AlphaFoldDB" id="A0A2G5CQC2"/>
<proteinExistence type="predicted"/>
<organism evidence="1 2">
    <name type="scientific">Aquilegia coerulea</name>
    <name type="common">Rocky mountain columbine</name>
    <dbReference type="NCBI Taxonomy" id="218851"/>
    <lineage>
        <taxon>Eukaryota</taxon>
        <taxon>Viridiplantae</taxon>
        <taxon>Streptophyta</taxon>
        <taxon>Embryophyta</taxon>
        <taxon>Tracheophyta</taxon>
        <taxon>Spermatophyta</taxon>
        <taxon>Magnoliopsida</taxon>
        <taxon>Ranunculales</taxon>
        <taxon>Ranunculaceae</taxon>
        <taxon>Thalictroideae</taxon>
        <taxon>Aquilegia</taxon>
    </lineage>
</organism>
<dbReference type="InParanoid" id="A0A2G5CQC2"/>
<protein>
    <submittedName>
        <fullName evidence="1">Uncharacterized protein</fullName>
    </submittedName>
</protein>